<gene>
    <name evidence="2" type="ORF">GEV33_000472</name>
</gene>
<name>A0A8J6HX20_TENMO</name>
<reference evidence="2" key="2">
    <citation type="submission" date="2021-08" db="EMBL/GenBank/DDBJ databases">
        <authorList>
            <person name="Eriksson T."/>
        </authorList>
    </citation>
    <scope>NUCLEOTIDE SEQUENCE</scope>
    <source>
        <strain evidence="2">Stoneville</strain>
        <tissue evidence="2">Whole head</tissue>
    </source>
</reference>
<feature type="compositionally biased region" description="Gly residues" evidence="1">
    <location>
        <begin position="66"/>
        <end position="76"/>
    </location>
</feature>
<proteinExistence type="predicted"/>
<evidence type="ECO:0000256" key="1">
    <source>
        <dbReference type="SAM" id="MobiDB-lite"/>
    </source>
</evidence>
<dbReference type="Proteomes" id="UP000719412">
    <property type="component" value="Unassembled WGS sequence"/>
</dbReference>
<sequence length="573" mass="64535">MYKGGVLAWVEEECGSYLLLFLPDLDAADLSFCGAERYGLAATGTVESGGVCEEESGMAGVPSRGDGTGRGQGRSGMAGVPSRRKRTGRRQGRSGMTGVRSLRDGTGRRQGRRGMVGVPSRREGTGRRLYRERDRNRNELCRLCAVLLLTRSRNGGAARGRRLAAVPETQSKISSKHQQSQEQKKNRVLLMIFCTLLALRNQAPHRVGVDLSLANRKEIRSPNSVDTRGGCFLIVEVKLTKHQYMLIRKQAKEKHVDIYPSYHKVLEAKNRCYPPINCITITEQSAEIQLQALLDHTVSRILEVQKPVILSLHPESITNLVLLFLKETKEVAQQEMDYIQNQIDKLSPTIWTAQEEGIEVSVSHTCMMTMINGKVCNAITDTVSTQTCYNCKATPKEMNHIDKVVERPENEAAVQFGLSTLHAWIRCFECLLHLSYRLEIKKWRIHRNDDKAAVEERKRLIKEQFRIKMGLLVDQPKSGGKRPILAHKSARRFELVSVLEKLWPILAHSIVSVFGLCIDLKKWGPILAHYFLSGKVNGCSLRKMFDFMLRCKCEGVTDVNSKRLQISIHSSDV</sequence>
<accession>A0A8J6HX20</accession>
<organism evidence="2 3">
    <name type="scientific">Tenebrio molitor</name>
    <name type="common">Yellow mealworm beetle</name>
    <dbReference type="NCBI Taxonomy" id="7067"/>
    <lineage>
        <taxon>Eukaryota</taxon>
        <taxon>Metazoa</taxon>
        <taxon>Ecdysozoa</taxon>
        <taxon>Arthropoda</taxon>
        <taxon>Hexapoda</taxon>
        <taxon>Insecta</taxon>
        <taxon>Pterygota</taxon>
        <taxon>Neoptera</taxon>
        <taxon>Endopterygota</taxon>
        <taxon>Coleoptera</taxon>
        <taxon>Polyphaga</taxon>
        <taxon>Cucujiformia</taxon>
        <taxon>Tenebrionidae</taxon>
        <taxon>Tenebrio</taxon>
    </lineage>
</organism>
<evidence type="ECO:0000313" key="3">
    <source>
        <dbReference type="Proteomes" id="UP000719412"/>
    </source>
</evidence>
<protein>
    <submittedName>
        <fullName evidence="2">Uncharacterized protein</fullName>
    </submittedName>
</protein>
<dbReference type="EMBL" id="JABDTM020002962">
    <property type="protein sequence ID" value="KAH0822319.1"/>
    <property type="molecule type" value="Genomic_DNA"/>
</dbReference>
<keyword evidence="3" id="KW-1185">Reference proteome</keyword>
<dbReference type="AlphaFoldDB" id="A0A8J6HX20"/>
<evidence type="ECO:0000313" key="2">
    <source>
        <dbReference type="EMBL" id="KAH0822319.1"/>
    </source>
</evidence>
<feature type="compositionally biased region" description="Basic residues" evidence="1">
    <location>
        <begin position="82"/>
        <end position="92"/>
    </location>
</feature>
<feature type="region of interest" description="Disordered" evidence="1">
    <location>
        <begin position="53"/>
        <end position="126"/>
    </location>
</feature>
<comment type="caution">
    <text evidence="2">The sequence shown here is derived from an EMBL/GenBank/DDBJ whole genome shotgun (WGS) entry which is preliminary data.</text>
</comment>
<reference evidence="2" key="1">
    <citation type="journal article" date="2020" name="J Insects Food Feed">
        <title>The yellow mealworm (Tenebrio molitor) genome: a resource for the emerging insects as food and feed industry.</title>
        <authorList>
            <person name="Eriksson T."/>
            <person name="Andere A."/>
            <person name="Kelstrup H."/>
            <person name="Emery V."/>
            <person name="Picard C."/>
        </authorList>
    </citation>
    <scope>NUCLEOTIDE SEQUENCE</scope>
    <source>
        <strain evidence="2">Stoneville</strain>
        <tissue evidence="2">Whole head</tissue>
    </source>
</reference>